<dbReference type="Proteomes" id="UP000515162">
    <property type="component" value="Chromosome 2R"/>
</dbReference>
<keyword evidence="3" id="KW-1185">Reference proteome</keyword>
<dbReference type="AlphaFoldDB" id="A0A6P8JIS0"/>
<sequence length="1099" mass="128924">MQVPLLHRSTQMVLLKKQIRRKAKELRLRKRDAHRRLQVMRRIRDHLLHRMRNSIDHRQRDAEQKKREQTRRAVGGMLSMYKHWLLSWSKALRLQSQLIRHQEHVKVGLRRKLRHLRRQLKKVRNPQNLVDKCFDRLFKAVRKWQKRPDYYEHVKDQDKIWEAEAQEVRNYLSEVRGRRPRKLRRGRAKKDIEIENFAKFWKTEVLHTNALINKQMATAGRKQGDLQIDTSHHKTRKSKKKGKERYFSLDELVIRKKLKRIRKGIRKPKKQDPLKPSLEELKMLIRELISFNWKKKVIKIPKIKRKTNKNPKFDFGKIPSISDVSNIIQKVRIKKNLKSGRASRSVPDPKIIKSKVIKPKLRKRKMHYVDRVIKDEINALLETKAKKRGYNRGKTNEAETLQQRKEKKELEKQENILETLYNDIPLYMRRDIERRNRKKLRDKLQASSSSSSIASQEIFIGSEKVPTKSDKYKKLSSTSSGFGNKDRPALSAERSGSHVLFKRDSVASLSESLNKLVMAGNRNRKFTRKSIRLPLIIPKKIRVAPPKGQEESHYQSLKKDIMYLHSNSHHMGVSRITASDSALHRGNQSNRYPPRRASDTQLGIYPSKSQSQVFGHLFSKSPSSNKFIYDSLPDDLEKLLAPVRDRQYITENAPKTNVTDFDSERFHLKDLRSDAKFKHVQFLLKDVIQRNEVIDYIADVNGLMQEVANHEMWSKLQSLYNDLKESGVSLTQIKESLAKKYLEYLNEIVIERNYARIEPPRDKRLNVLETESVNAKQKKEVEKFMERDWWSRKRMSTRVIPFGVRGLRTSKSDPPHSSRQSQEVKMDGGLYNKLLEQELNAEQLEREERRRRRFSSTFGSAISFNNSMDLSNEEQEMRDFEWRYSLHNIRSMMNQHQLMFQALDRKSRVEQLVHKKIKGEIQELYTSAQFKRPKKHSTPFTARKRSKNLRPIEELYYSPRKTCRLQKISCSAECLACVGQVEKIGDSMVLDKCPRCGVKVPVPAPTTSFSMSSSSSCEILSSGSIEACAKNKLLINTLEDLCTRCGYVHKKGHLCSRLPMNERKTKLLKRIKDTVPTAPECPSFCCPRGILKNARSFDP</sequence>
<evidence type="ECO:0000313" key="3">
    <source>
        <dbReference type="Proteomes" id="UP000515162"/>
    </source>
</evidence>
<gene>
    <name evidence="4" type="primary">LOC117137966</name>
</gene>
<feature type="coiled-coil region" evidence="1">
    <location>
        <begin position="391"/>
        <end position="423"/>
    </location>
</feature>
<feature type="compositionally biased region" description="Basic residues" evidence="2">
    <location>
        <begin position="233"/>
        <end position="242"/>
    </location>
</feature>
<name>A0A6P8JIS0_DROMA</name>
<keyword evidence="1" id="KW-0175">Coiled coil</keyword>
<dbReference type="GeneID" id="117137966"/>
<feature type="region of interest" description="Disordered" evidence="2">
    <location>
        <begin position="222"/>
        <end position="242"/>
    </location>
</feature>
<accession>A0A6P8JIS0</accession>
<evidence type="ECO:0000256" key="2">
    <source>
        <dbReference type="SAM" id="MobiDB-lite"/>
    </source>
</evidence>
<evidence type="ECO:0000313" key="4">
    <source>
        <dbReference type="RefSeq" id="XP_033155628.1"/>
    </source>
</evidence>
<dbReference type="RefSeq" id="XP_033155628.1">
    <property type="nucleotide sequence ID" value="XM_033299737.1"/>
</dbReference>
<evidence type="ECO:0000256" key="1">
    <source>
        <dbReference type="SAM" id="Coils"/>
    </source>
</evidence>
<feature type="region of interest" description="Disordered" evidence="2">
    <location>
        <begin position="471"/>
        <end position="496"/>
    </location>
</feature>
<protein>
    <submittedName>
        <fullName evidence="4">Uncharacterized protein LOC117137966</fullName>
    </submittedName>
</protein>
<reference evidence="4" key="1">
    <citation type="submission" date="2025-08" db="UniProtKB">
        <authorList>
            <consortium name="RefSeq"/>
        </authorList>
    </citation>
    <scope>IDENTIFICATION</scope>
    <source>
        <strain evidence="4">Mau12</strain>
        <tissue evidence="4">Whole Body</tissue>
    </source>
</reference>
<organism evidence="3 4">
    <name type="scientific">Drosophila mauritiana</name>
    <name type="common">Fruit fly</name>
    <dbReference type="NCBI Taxonomy" id="7226"/>
    <lineage>
        <taxon>Eukaryota</taxon>
        <taxon>Metazoa</taxon>
        <taxon>Ecdysozoa</taxon>
        <taxon>Arthropoda</taxon>
        <taxon>Hexapoda</taxon>
        <taxon>Insecta</taxon>
        <taxon>Pterygota</taxon>
        <taxon>Neoptera</taxon>
        <taxon>Endopterygota</taxon>
        <taxon>Diptera</taxon>
        <taxon>Brachycera</taxon>
        <taxon>Muscomorpha</taxon>
        <taxon>Ephydroidea</taxon>
        <taxon>Drosophilidae</taxon>
        <taxon>Drosophila</taxon>
        <taxon>Sophophora</taxon>
    </lineage>
</organism>
<proteinExistence type="predicted"/>